<dbReference type="EMBL" id="BAABME010023580">
    <property type="protein sequence ID" value="GAA0168351.1"/>
    <property type="molecule type" value="Genomic_DNA"/>
</dbReference>
<dbReference type="Proteomes" id="UP001454036">
    <property type="component" value="Unassembled WGS sequence"/>
</dbReference>
<evidence type="ECO:0000313" key="6">
    <source>
        <dbReference type="EMBL" id="GAA0168351.1"/>
    </source>
</evidence>
<evidence type="ECO:0000256" key="1">
    <source>
        <dbReference type="ARBA" id="ARBA00004123"/>
    </source>
</evidence>
<evidence type="ECO:0000256" key="2">
    <source>
        <dbReference type="ARBA" id="ARBA00023015"/>
    </source>
</evidence>
<dbReference type="GO" id="GO:0006355">
    <property type="term" value="P:regulation of DNA-templated transcription"/>
    <property type="evidence" value="ECO:0007669"/>
    <property type="project" value="InterPro"/>
</dbReference>
<keyword evidence="7" id="KW-1185">Reference proteome</keyword>
<dbReference type="Gene3D" id="4.10.280.10">
    <property type="entry name" value="Helix-loop-helix DNA-binding domain"/>
    <property type="match status" value="1"/>
</dbReference>
<keyword evidence="4" id="KW-0539">Nucleus</keyword>
<reference evidence="6 7" key="1">
    <citation type="submission" date="2024-01" db="EMBL/GenBank/DDBJ databases">
        <title>The complete chloroplast genome sequence of Lithospermum erythrorhizon: insights into the phylogenetic relationship among Boraginaceae species and the maternal lineages of purple gromwells.</title>
        <authorList>
            <person name="Okada T."/>
            <person name="Watanabe K."/>
        </authorList>
    </citation>
    <scope>NUCLEOTIDE SEQUENCE [LARGE SCALE GENOMIC DNA]</scope>
</reference>
<dbReference type="InterPro" id="IPR036638">
    <property type="entry name" value="HLH_DNA-bd_sf"/>
</dbReference>
<dbReference type="SUPFAM" id="SSF47459">
    <property type="entry name" value="HLH, helix-loop-helix DNA-binding domain"/>
    <property type="match status" value="1"/>
</dbReference>
<proteinExistence type="predicted"/>
<keyword evidence="3" id="KW-0804">Transcription</keyword>
<dbReference type="GO" id="GO:0005634">
    <property type="term" value="C:nucleus"/>
    <property type="evidence" value="ECO:0007669"/>
    <property type="project" value="UniProtKB-SubCell"/>
</dbReference>
<dbReference type="Pfam" id="PF00010">
    <property type="entry name" value="HLH"/>
    <property type="match status" value="1"/>
</dbReference>
<evidence type="ECO:0000313" key="7">
    <source>
        <dbReference type="Proteomes" id="UP001454036"/>
    </source>
</evidence>
<dbReference type="GO" id="GO:0048658">
    <property type="term" value="P:anther wall tapetum development"/>
    <property type="evidence" value="ECO:0007669"/>
    <property type="project" value="InterPro"/>
</dbReference>
<keyword evidence="2" id="KW-0805">Transcription regulation</keyword>
<protein>
    <submittedName>
        <fullName evidence="6">Basic helix-loop-helix transcription factor</fullName>
    </submittedName>
</protein>
<accession>A0AAV3QZC3</accession>
<sequence length="454" mass="51253">MVGINRTSEGNFSFFPGTMQGGEVAEDVFSMAQQYDFHHHQNDNNNNINNPSGEEGAVVMEMEPWNNNQKETNIIQEMVQENDDGNNILPYNDNSNFHIGASYHNQQVEQENVHQQGNYYQPTSELLNMFPLPTCTTSTDLLPNPPISLANYAHKLNLFTSLGLIGDIAPTAAGYDPLLLPLNLPPHPPMLNELFHTLPHEYYNTLGGNSRSGSLFCGVDNDKDAIMGELYQDNDGRPLTNGVFEFTSVGVKDGRKNTKPFATEKQRRVHLNDRFAALRNLIPNPSKNDRASVVGDAIRYIEELKRQVNELKFLVDKKRCAKERINMPKMEDGLEIKERKTENIDDQPYNGSSALRSSWLNRKSKNTEVDVRIIDDEVTIKLVQQKRVNCLLFVAKVLDELQLDLYHVSGGLIGDYFSFLFNSKICEGSTLYAHAIANKLIDVVDNQYVSIPNQ</sequence>
<dbReference type="AlphaFoldDB" id="A0AAV3QZC3"/>
<dbReference type="PANTHER" id="PTHR46834">
    <property type="entry name" value="TRANSCRIPTION FACTOR BHLH91"/>
    <property type="match status" value="1"/>
</dbReference>
<comment type="caution">
    <text evidence="6">The sequence shown here is derived from an EMBL/GenBank/DDBJ whole genome shotgun (WGS) entry which is preliminary data.</text>
</comment>
<dbReference type="InterPro" id="IPR045895">
    <property type="entry name" value="bHLH91-like"/>
</dbReference>
<dbReference type="PANTHER" id="PTHR46834:SF1">
    <property type="entry name" value="TRANSCRIPTION FACTOR BHLH10"/>
    <property type="match status" value="1"/>
</dbReference>
<dbReference type="SMART" id="SM00353">
    <property type="entry name" value="HLH"/>
    <property type="match status" value="1"/>
</dbReference>
<evidence type="ECO:0000256" key="3">
    <source>
        <dbReference type="ARBA" id="ARBA00023163"/>
    </source>
</evidence>
<evidence type="ECO:0000256" key="4">
    <source>
        <dbReference type="ARBA" id="ARBA00023242"/>
    </source>
</evidence>
<gene>
    <name evidence="6" type="ORF">LIER_40548</name>
</gene>
<dbReference type="InterPro" id="IPR045896">
    <property type="entry name" value="MYC1-like_bHLH"/>
</dbReference>
<dbReference type="InterPro" id="IPR011598">
    <property type="entry name" value="bHLH_dom"/>
</dbReference>
<dbReference type="GO" id="GO:0046983">
    <property type="term" value="F:protein dimerization activity"/>
    <property type="evidence" value="ECO:0007669"/>
    <property type="project" value="InterPro"/>
</dbReference>
<dbReference type="PROSITE" id="PS50888">
    <property type="entry name" value="BHLH"/>
    <property type="match status" value="1"/>
</dbReference>
<evidence type="ECO:0000259" key="5">
    <source>
        <dbReference type="PROSITE" id="PS50888"/>
    </source>
</evidence>
<comment type="subcellular location">
    <subcellularLocation>
        <location evidence="1">Nucleus</location>
    </subcellularLocation>
</comment>
<organism evidence="6 7">
    <name type="scientific">Lithospermum erythrorhizon</name>
    <name type="common">Purple gromwell</name>
    <name type="synonym">Lithospermum officinale var. erythrorhizon</name>
    <dbReference type="NCBI Taxonomy" id="34254"/>
    <lineage>
        <taxon>Eukaryota</taxon>
        <taxon>Viridiplantae</taxon>
        <taxon>Streptophyta</taxon>
        <taxon>Embryophyta</taxon>
        <taxon>Tracheophyta</taxon>
        <taxon>Spermatophyta</taxon>
        <taxon>Magnoliopsida</taxon>
        <taxon>eudicotyledons</taxon>
        <taxon>Gunneridae</taxon>
        <taxon>Pentapetalae</taxon>
        <taxon>asterids</taxon>
        <taxon>lamiids</taxon>
        <taxon>Boraginales</taxon>
        <taxon>Boraginaceae</taxon>
        <taxon>Boraginoideae</taxon>
        <taxon>Lithospermeae</taxon>
        <taxon>Lithospermum</taxon>
    </lineage>
</organism>
<dbReference type="CDD" id="cd18918">
    <property type="entry name" value="bHLH_AtMYC1_like"/>
    <property type="match status" value="1"/>
</dbReference>
<name>A0AAV3QZC3_LITER</name>
<feature type="domain" description="BHLH" evidence="5">
    <location>
        <begin position="255"/>
        <end position="304"/>
    </location>
</feature>